<protein>
    <submittedName>
        <fullName evidence="1">Uncharacterized protein</fullName>
    </submittedName>
</protein>
<evidence type="ECO:0000313" key="1">
    <source>
        <dbReference type="EMBL" id="KAE8152413.1"/>
    </source>
</evidence>
<dbReference type="AlphaFoldDB" id="A0A5N6U1A9"/>
<organism evidence="1 2">
    <name type="scientific">Aspergillus avenaceus</name>
    <dbReference type="NCBI Taxonomy" id="36643"/>
    <lineage>
        <taxon>Eukaryota</taxon>
        <taxon>Fungi</taxon>
        <taxon>Dikarya</taxon>
        <taxon>Ascomycota</taxon>
        <taxon>Pezizomycotina</taxon>
        <taxon>Eurotiomycetes</taxon>
        <taxon>Eurotiomycetidae</taxon>
        <taxon>Eurotiales</taxon>
        <taxon>Aspergillaceae</taxon>
        <taxon>Aspergillus</taxon>
        <taxon>Aspergillus subgen. Circumdati</taxon>
    </lineage>
</organism>
<dbReference type="OrthoDB" id="5374844at2759"/>
<dbReference type="EMBL" id="ML742053">
    <property type="protein sequence ID" value="KAE8152413.1"/>
    <property type="molecule type" value="Genomic_DNA"/>
</dbReference>
<evidence type="ECO:0000313" key="2">
    <source>
        <dbReference type="Proteomes" id="UP000325780"/>
    </source>
</evidence>
<keyword evidence="2" id="KW-1185">Reference proteome</keyword>
<accession>A0A5N6U1A9</accession>
<reference evidence="1 2" key="1">
    <citation type="submission" date="2019-04" db="EMBL/GenBank/DDBJ databases">
        <title>Friends and foes A comparative genomics study of 23 Aspergillus species from section Flavi.</title>
        <authorList>
            <consortium name="DOE Joint Genome Institute"/>
            <person name="Kjaerbolling I."/>
            <person name="Vesth T."/>
            <person name="Frisvad J.C."/>
            <person name="Nybo J.L."/>
            <person name="Theobald S."/>
            <person name="Kildgaard S."/>
            <person name="Isbrandt T."/>
            <person name="Kuo A."/>
            <person name="Sato A."/>
            <person name="Lyhne E.K."/>
            <person name="Kogle M.E."/>
            <person name="Wiebenga A."/>
            <person name="Kun R.S."/>
            <person name="Lubbers R.J."/>
            <person name="Makela M.R."/>
            <person name="Barry K."/>
            <person name="Chovatia M."/>
            <person name="Clum A."/>
            <person name="Daum C."/>
            <person name="Haridas S."/>
            <person name="He G."/>
            <person name="LaButti K."/>
            <person name="Lipzen A."/>
            <person name="Mondo S."/>
            <person name="Riley R."/>
            <person name="Salamov A."/>
            <person name="Simmons B.A."/>
            <person name="Magnuson J.K."/>
            <person name="Henrissat B."/>
            <person name="Mortensen U.H."/>
            <person name="Larsen T.O."/>
            <person name="Devries R.P."/>
            <person name="Grigoriev I.V."/>
            <person name="Machida M."/>
            <person name="Baker S.E."/>
            <person name="Andersen M.R."/>
        </authorList>
    </citation>
    <scope>NUCLEOTIDE SEQUENCE [LARGE SCALE GENOMIC DNA]</scope>
    <source>
        <strain evidence="1 2">IBT 18842</strain>
    </source>
</reference>
<gene>
    <name evidence="1" type="ORF">BDV25DRAFT_151074</name>
</gene>
<name>A0A5N6U1A9_ASPAV</name>
<proteinExistence type="predicted"/>
<dbReference type="Proteomes" id="UP000325780">
    <property type="component" value="Unassembled WGS sequence"/>
</dbReference>
<sequence>MMRERIVVRSTFYHVGSTTPEQLLVSRLKSAAKKVTRDVEVLFSNDLIKDLIYDEASINDHNISEILSIIDEGRDNIIQSFGTTSLRCISYLILRPNVETYQDKGLYLLLDASLSNVERNQDGEIGSGVSSEIGASLQQRLISVLYQLFIDENQYNAHRRLAGKLLTELMLESQDGGNLLARFQEPTLSR</sequence>